<keyword evidence="1" id="KW-0472">Membrane</keyword>
<evidence type="ECO:0000256" key="1">
    <source>
        <dbReference type="SAM" id="Phobius"/>
    </source>
</evidence>
<accession>A0A3M6DIR9</accession>
<protein>
    <submittedName>
        <fullName evidence="2">Uncharacterized protein</fullName>
    </submittedName>
</protein>
<feature type="transmembrane region" description="Helical" evidence="1">
    <location>
        <begin position="25"/>
        <end position="44"/>
    </location>
</feature>
<sequence>MVQQLDAVKRRGDEILLLRDDAHGLIGALYVVYGAGPAHLMLLLSPRR</sequence>
<proteinExistence type="predicted"/>
<comment type="caution">
    <text evidence="2">The sequence shown here is derived from an EMBL/GenBank/DDBJ whole genome shotgun (WGS) entry which is preliminary data.</text>
</comment>
<dbReference type="EMBL" id="RBPQ01000133">
    <property type="protein sequence ID" value="RMO27769.1"/>
    <property type="molecule type" value="Genomic_DNA"/>
</dbReference>
<evidence type="ECO:0000313" key="3">
    <source>
        <dbReference type="Proteomes" id="UP000276886"/>
    </source>
</evidence>
<dbReference type="Proteomes" id="UP000276886">
    <property type="component" value="Unassembled WGS sequence"/>
</dbReference>
<gene>
    <name evidence="2" type="ORF">ALQ44_01727</name>
</gene>
<name>A0A3M6DIR9_PSESJ</name>
<keyword evidence="1" id="KW-1133">Transmembrane helix</keyword>
<evidence type="ECO:0000313" key="2">
    <source>
        <dbReference type="EMBL" id="RMO27769.1"/>
    </source>
</evidence>
<organism evidence="2 3">
    <name type="scientific">Pseudomonas syringae pv. pisi</name>
    <dbReference type="NCBI Taxonomy" id="59510"/>
    <lineage>
        <taxon>Bacteria</taxon>
        <taxon>Pseudomonadati</taxon>
        <taxon>Pseudomonadota</taxon>
        <taxon>Gammaproteobacteria</taxon>
        <taxon>Pseudomonadales</taxon>
        <taxon>Pseudomonadaceae</taxon>
        <taxon>Pseudomonas</taxon>
        <taxon>Pseudomonas syringae</taxon>
    </lineage>
</organism>
<reference evidence="2 3" key="1">
    <citation type="submission" date="2018-08" db="EMBL/GenBank/DDBJ databases">
        <title>Recombination of ecologically and evolutionarily significant loci maintains genetic cohesion in the Pseudomonas syringae species complex.</title>
        <authorList>
            <person name="Dillon M."/>
            <person name="Thakur S."/>
            <person name="Almeida R.N.D."/>
            <person name="Weir B.S."/>
            <person name="Guttman D.S."/>
        </authorList>
    </citation>
    <scope>NUCLEOTIDE SEQUENCE [LARGE SCALE GENOMIC DNA]</scope>
    <source>
        <strain evidence="2 3">ICMP 2788</strain>
    </source>
</reference>
<keyword evidence="1" id="KW-0812">Transmembrane</keyword>
<dbReference type="AlphaFoldDB" id="A0A3M6DIR9"/>